<dbReference type="STRING" id="37001.A0A1A9WIU2"/>
<proteinExistence type="predicted"/>
<dbReference type="EnsemblMetazoa" id="GBRI021347-RA">
    <property type="protein sequence ID" value="GBRI021347-PA"/>
    <property type="gene ID" value="GBRI021347"/>
</dbReference>
<accession>A0A1A9WIU2</accession>
<evidence type="ECO:0000313" key="2">
    <source>
        <dbReference type="Proteomes" id="UP000091820"/>
    </source>
</evidence>
<reference evidence="1" key="2">
    <citation type="submission" date="2020-05" db="UniProtKB">
        <authorList>
            <consortium name="EnsemblMetazoa"/>
        </authorList>
    </citation>
    <scope>IDENTIFICATION</scope>
    <source>
        <strain evidence="1">IAEA</strain>
    </source>
</reference>
<reference evidence="2" key="1">
    <citation type="submission" date="2014-03" db="EMBL/GenBank/DDBJ databases">
        <authorList>
            <person name="Aksoy S."/>
            <person name="Warren W."/>
            <person name="Wilson R.K."/>
        </authorList>
    </citation>
    <scope>NUCLEOTIDE SEQUENCE [LARGE SCALE GENOMIC DNA]</scope>
    <source>
        <strain evidence="2">IAEA</strain>
    </source>
</reference>
<name>A0A1A9WIU2_9MUSC</name>
<dbReference type="AlphaFoldDB" id="A0A1A9WIU2"/>
<organism evidence="1 2">
    <name type="scientific">Glossina brevipalpis</name>
    <dbReference type="NCBI Taxonomy" id="37001"/>
    <lineage>
        <taxon>Eukaryota</taxon>
        <taxon>Metazoa</taxon>
        <taxon>Ecdysozoa</taxon>
        <taxon>Arthropoda</taxon>
        <taxon>Hexapoda</taxon>
        <taxon>Insecta</taxon>
        <taxon>Pterygota</taxon>
        <taxon>Neoptera</taxon>
        <taxon>Endopterygota</taxon>
        <taxon>Diptera</taxon>
        <taxon>Brachycera</taxon>
        <taxon>Muscomorpha</taxon>
        <taxon>Hippoboscoidea</taxon>
        <taxon>Glossinidae</taxon>
        <taxon>Glossina</taxon>
    </lineage>
</organism>
<dbReference type="InterPro" id="IPR036378">
    <property type="entry name" value="FAS1_dom_sf"/>
</dbReference>
<dbReference type="Gene3D" id="2.30.180.10">
    <property type="entry name" value="FAS1 domain"/>
    <property type="match status" value="1"/>
</dbReference>
<sequence length="233" mass="26728">MLRPLMIRKISTSSIKTEDAILVRGEKRIPNAFDFLDYYEYYYIDVSIQVKPTTPASKRKKKASDSNETEIFLQPWKDALSMMGFHTFFIPVLDAYPKVDDKPQIDQAVARRHVVKDSPLFTNAITAQHVRESLAALKGNESLDKDVSGEGRDDDILYEYEDESKCWLSFQYEKTSRYVYAKSVFKEEAKKDKKTTIVEFAQSDIPVSNGVVHLIRHFLCTTDESISAAIYVS</sequence>
<dbReference type="SUPFAM" id="SSF82153">
    <property type="entry name" value="FAS1 domain"/>
    <property type="match status" value="1"/>
</dbReference>
<dbReference type="VEuPathDB" id="VectorBase:GBRI021347"/>
<evidence type="ECO:0000313" key="1">
    <source>
        <dbReference type="EnsemblMetazoa" id="GBRI021347-PA"/>
    </source>
</evidence>
<dbReference type="Proteomes" id="UP000091820">
    <property type="component" value="Unassembled WGS sequence"/>
</dbReference>
<keyword evidence="2" id="KW-1185">Reference proteome</keyword>
<protein>
    <submittedName>
        <fullName evidence="1">Uncharacterized protein</fullName>
    </submittedName>
</protein>